<proteinExistence type="predicted"/>
<sequence>MDVAPGALAGAVIGSVLGTAILCLLISLLYFRHTRIHRNVREFEETKSGMDKNRHSARYSNESSGIPMGQYAPPHKASRHSQFPNIDLARYTPEPVDDNTVSTRLLTIFDQASLHIENFYSPTASPALTSTTAVQTAQFQSPYLPGPLEALLSTPRNQRAVLTHVLVRTLLSATQPGSGEQTLLPPALASAPQPQASYSSQDTDQALFAWRMLTIHLYERDPSPPPHAAIARLAETFTSAFAPYGDSSLAESRRIAHLADVAKAAADTGAWLFKHPCTFSFVWSDPTANGEIDTHPAIIKVTDEHGRRLSRGQVLAEPTQGKL</sequence>
<dbReference type="RefSeq" id="XP_056507960.1">
    <property type="nucleotide sequence ID" value="XM_056659667.1"/>
</dbReference>
<keyword evidence="4" id="KW-1185">Reference proteome</keyword>
<dbReference type="OrthoDB" id="5421765at2759"/>
<comment type="caution">
    <text evidence="3">The sequence shown here is derived from an EMBL/GenBank/DDBJ whole genome shotgun (WGS) entry which is preliminary data.</text>
</comment>
<reference evidence="3" key="1">
    <citation type="submission" date="2022-11" db="EMBL/GenBank/DDBJ databases">
        <authorList>
            <person name="Petersen C."/>
        </authorList>
    </citation>
    <scope>NUCLEOTIDE SEQUENCE</scope>
    <source>
        <strain evidence="3">IBT 34128</strain>
    </source>
</reference>
<evidence type="ECO:0000256" key="1">
    <source>
        <dbReference type="SAM" id="MobiDB-lite"/>
    </source>
</evidence>
<feature type="compositionally biased region" description="Low complexity" evidence="1">
    <location>
        <begin position="181"/>
        <end position="196"/>
    </location>
</feature>
<name>A0A9W9EMG7_9EURO</name>
<reference evidence="3" key="2">
    <citation type="journal article" date="2023" name="IMA Fungus">
        <title>Comparative genomic study of the Penicillium genus elucidates a diverse pangenome and 15 lateral gene transfer events.</title>
        <authorList>
            <person name="Petersen C."/>
            <person name="Sorensen T."/>
            <person name="Nielsen M.R."/>
            <person name="Sondergaard T.E."/>
            <person name="Sorensen J.L."/>
            <person name="Fitzpatrick D.A."/>
            <person name="Frisvad J.C."/>
            <person name="Nielsen K.L."/>
        </authorList>
    </citation>
    <scope>NUCLEOTIDE SEQUENCE</scope>
    <source>
        <strain evidence="3">IBT 34128</strain>
    </source>
</reference>
<keyword evidence="2" id="KW-0472">Membrane</keyword>
<protein>
    <submittedName>
        <fullName evidence="3">Uncharacterized protein</fullName>
    </submittedName>
</protein>
<dbReference type="EMBL" id="JAPMSZ010000011">
    <property type="protein sequence ID" value="KAJ5084563.1"/>
    <property type="molecule type" value="Genomic_DNA"/>
</dbReference>
<accession>A0A9W9EMG7</accession>
<gene>
    <name evidence="3" type="ORF">NUU61_009142</name>
</gene>
<feature type="region of interest" description="Disordered" evidence="1">
    <location>
        <begin position="176"/>
        <end position="196"/>
    </location>
</feature>
<dbReference type="GeneID" id="81398836"/>
<organism evidence="3 4">
    <name type="scientific">Penicillium alfredii</name>
    <dbReference type="NCBI Taxonomy" id="1506179"/>
    <lineage>
        <taxon>Eukaryota</taxon>
        <taxon>Fungi</taxon>
        <taxon>Dikarya</taxon>
        <taxon>Ascomycota</taxon>
        <taxon>Pezizomycotina</taxon>
        <taxon>Eurotiomycetes</taxon>
        <taxon>Eurotiomycetidae</taxon>
        <taxon>Eurotiales</taxon>
        <taxon>Aspergillaceae</taxon>
        <taxon>Penicillium</taxon>
    </lineage>
</organism>
<keyword evidence="2" id="KW-1133">Transmembrane helix</keyword>
<evidence type="ECO:0000256" key="2">
    <source>
        <dbReference type="SAM" id="Phobius"/>
    </source>
</evidence>
<keyword evidence="2" id="KW-0812">Transmembrane</keyword>
<dbReference type="AlphaFoldDB" id="A0A9W9EMG7"/>
<feature type="transmembrane region" description="Helical" evidence="2">
    <location>
        <begin position="6"/>
        <end position="31"/>
    </location>
</feature>
<feature type="region of interest" description="Disordered" evidence="1">
    <location>
        <begin position="47"/>
        <end position="67"/>
    </location>
</feature>
<dbReference type="Proteomes" id="UP001141434">
    <property type="component" value="Unassembled WGS sequence"/>
</dbReference>
<evidence type="ECO:0000313" key="3">
    <source>
        <dbReference type="EMBL" id="KAJ5084563.1"/>
    </source>
</evidence>
<evidence type="ECO:0000313" key="4">
    <source>
        <dbReference type="Proteomes" id="UP001141434"/>
    </source>
</evidence>